<reference evidence="1 2" key="1">
    <citation type="journal article" date="2016" name="Mol. Biol. Evol.">
        <title>Comparative Genomics of Early-Diverging Mushroom-Forming Fungi Provides Insights into the Origins of Lignocellulose Decay Capabilities.</title>
        <authorList>
            <person name="Nagy L.G."/>
            <person name="Riley R."/>
            <person name="Tritt A."/>
            <person name="Adam C."/>
            <person name="Daum C."/>
            <person name="Floudas D."/>
            <person name="Sun H."/>
            <person name="Yadav J.S."/>
            <person name="Pangilinan J."/>
            <person name="Larsson K.H."/>
            <person name="Matsuura K."/>
            <person name="Barry K."/>
            <person name="Labutti K."/>
            <person name="Kuo R."/>
            <person name="Ohm R.A."/>
            <person name="Bhattacharya S.S."/>
            <person name="Shirouzu T."/>
            <person name="Yoshinaga Y."/>
            <person name="Martin F.M."/>
            <person name="Grigoriev I.V."/>
            <person name="Hibbett D.S."/>
        </authorList>
    </citation>
    <scope>NUCLEOTIDE SEQUENCE [LARGE SCALE GENOMIC DNA]</scope>
    <source>
        <strain evidence="1 2">HHB12029</strain>
    </source>
</reference>
<name>A0A165DM38_EXIGL</name>
<protein>
    <submittedName>
        <fullName evidence="1">Uncharacterized protein</fullName>
    </submittedName>
</protein>
<dbReference type="InParanoid" id="A0A165DM38"/>
<sequence>MDATQSTRTRLLLHAELEDLATSRRELDNAAVAYAQAVAAWQAAKAEVDATTFLLDKQRARVDAATRGIDILRSTLRPLAAFPLELLSAIFVEAAADHRNRSSWHAVDLDAAGIKIPYRLAAVCRHWRNAARGTPKLWTRVQIPTPNDSVVESAEGLSRYLALHLSLSRNAPIDIMWDLALKRTDGDEPTLVKNHRLEESSLRSLFSLIEPHAWRIRSMLVRTRAISGLSWERRRAVTLRTSVIFRLVRLLCYPTPNLVDISISCMHNFDIVDEEFWQDFPQRQFPLLLPHAPQLRRLHIVDVPLFMRQGHPGLPELRDLSIELALCPMEGNLLSHTLSAAPQLDALSLDFAYAQEPSDLLVDSLPISSLKLVREALTEFDCAGLSMPRLSSISLDACIVDDFTVTDAMAGSVVTLTVTGDCIDVARCTVLQRFEAVEYVTISINSDEAQETDDEFLFSRLCDQAAPMWPRLRHLVLTGIDNSSVDCDGVLRLVRARHTAANATEGAAAVQPLERVEFDEVSVPPHVAVQVKEIMGDRCTIL</sequence>
<dbReference type="OrthoDB" id="3352270at2759"/>
<dbReference type="Proteomes" id="UP000077266">
    <property type="component" value="Unassembled WGS sequence"/>
</dbReference>
<dbReference type="SUPFAM" id="SSF52047">
    <property type="entry name" value="RNI-like"/>
    <property type="match status" value="1"/>
</dbReference>
<keyword evidence="2" id="KW-1185">Reference proteome</keyword>
<evidence type="ECO:0000313" key="2">
    <source>
        <dbReference type="Proteomes" id="UP000077266"/>
    </source>
</evidence>
<organism evidence="1 2">
    <name type="scientific">Exidia glandulosa HHB12029</name>
    <dbReference type="NCBI Taxonomy" id="1314781"/>
    <lineage>
        <taxon>Eukaryota</taxon>
        <taxon>Fungi</taxon>
        <taxon>Dikarya</taxon>
        <taxon>Basidiomycota</taxon>
        <taxon>Agaricomycotina</taxon>
        <taxon>Agaricomycetes</taxon>
        <taxon>Auriculariales</taxon>
        <taxon>Exidiaceae</taxon>
        <taxon>Exidia</taxon>
    </lineage>
</organism>
<evidence type="ECO:0000313" key="1">
    <source>
        <dbReference type="EMBL" id="KZV84878.1"/>
    </source>
</evidence>
<dbReference type="EMBL" id="KV426208">
    <property type="protein sequence ID" value="KZV84878.1"/>
    <property type="molecule type" value="Genomic_DNA"/>
</dbReference>
<accession>A0A165DM38</accession>
<dbReference type="STRING" id="1314781.A0A165DM38"/>
<dbReference type="AlphaFoldDB" id="A0A165DM38"/>
<gene>
    <name evidence="1" type="ORF">EXIGLDRAFT_841884</name>
</gene>
<proteinExistence type="predicted"/>